<evidence type="ECO:0000313" key="3">
    <source>
        <dbReference type="Proteomes" id="UP000239415"/>
    </source>
</evidence>
<dbReference type="EMBL" id="PVMZ01000004">
    <property type="protein sequence ID" value="PRX22784.1"/>
    <property type="molecule type" value="Genomic_DNA"/>
</dbReference>
<reference evidence="2 3" key="1">
    <citation type="submission" date="2018-03" db="EMBL/GenBank/DDBJ databases">
        <title>Genomic Encyclopedia of Archaeal and Bacterial Type Strains, Phase II (KMG-II): from individual species to whole genera.</title>
        <authorList>
            <person name="Goeker M."/>
        </authorList>
    </citation>
    <scope>NUCLEOTIDE SEQUENCE [LARGE SCALE GENOMIC DNA]</scope>
    <source>
        <strain evidence="2 3">DSM 43146</strain>
    </source>
</reference>
<protein>
    <recommendedName>
        <fullName evidence="4">Peptidase inhibitor family I36</fullName>
    </recommendedName>
</protein>
<dbReference type="RefSeq" id="WP_146169076.1">
    <property type="nucleotide sequence ID" value="NZ_BOMO01000021.1"/>
</dbReference>
<dbReference type="Proteomes" id="UP000239415">
    <property type="component" value="Unassembled WGS sequence"/>
</dbReference>
<feature type="signal peptide" evidence="1">
    <location>
        <begin position="1"/>
        <end position="30"/>
    </location>
</feature>
<feature type="chain" id="PRO_5015399827" description="Peptidase inhibitor family I36" evidence="1">
    <location>
        <begin position="31"/>
        <end position="132"/>
    </location>
</feature>
<keyword evidence="3" id="KW-1185">Reference proteome</keyword>
<proteinExistence type="predicted"/>
<keyword evidence="1" id="KW-0732">Signal</keyword>
<dbReference type="OrthoDB" id="4315969at2"/>
<evidence type="ECO:0000313" key="2">
    <source>
        <dbReference type="EMBL" id="PRX22784.1"/>
    </source>
</evidence>
<evidence type="ECO:0008006" key="4">
    <source>
        <dbReference type="Google" id="ProtNLM"/>
    </source>
</evidence>
<gene>
    <name evidence="2" type="ORF">CLV67_104312</name>
</gene>
<organism evidence="2 3">
    <name type="scientific">Actinoplanes italicus</name>
    <dbReference type="NCBI Taxonomy" id="113567"/>
    <lineage>
        <taxon>Bacteria</taxon>
        <taxon>Bacillati</taxon>
        <taxon>Actinomycetota</taxon>
        <taxon>Actinomycetes</taxon>
        <taxon>Micromonosporales</taxon>
        <taxon>Micromonosporaceae</taxon>
        <taxon>Actinoplanes</taxon>
    </lineage>
</organism>
<evidence type="ECO:0000256" key="1">
    <source>
        <dbReference type="SAM" id="SignalP"/>
    </source>
</evidence>
<comment type="caution">
    <text evidence="2">The sequence shown here is derived from an EMBL/GenBank/DDBJ whole genome shotgun (WGS) entry which is preliminary data.</text>
</comment>
<dbReference type="AlphaFoldDB" id="A0A2T0KH60"/>
<accession>A0A2T0KH60</accession>
<name>A0A2T0KH60_9ACTN</name>
<sequence length="132" mass="14169">MRIRSLLRPMAAVSLASVTMLALMPQPASADPATRQPGCRSTAKPIDRLDDNYHWPPNGTAVTTTSCADINIYAYVDLSVSTCFYPSSGGMQCNARRDIAAGTWGLAATDVRDYTRFHLSLGPGTARGLVAY</sequence>